<gene>
    <name evidence="2" type="ORF">GCK32_017678</name>
</gene>
<keyword evidence="1" id="KW-0472">Membrane</keyword>
<feature type="non-terminal residue" evidence="2">
    <location>
        <position position="1"/>
    </location>
</feature>
<organism evidence="2 3">
    <name type="scientific">Trichostrongylus colubriformis</name>
    <name type="common">Black scour worm</name>
    <dbReference type="NCBI Taxonomy" id="6319"/>
    <lineage>
        <taxon>Eukaryota</taxon>
        <taxon>Metazoa</taxon>
        <taxon>Ecdysozoa</taxon>
        <taxon>Nematoda</taxon>
        <taxon>Chromadorea</taxon>
        <taxon>Rhabditida</taxon>
        <taxon>Rhabditina</taxon>
        <taxon>Rhabditomorpha</taxon>
        <taxon>Strongyloidea</taxon>
        <taxon>Trichostrongylidae</taxon>
        <taxon>Trichostrongylus</taxon>
    </lineage>
</organism>
<evidence type="ECO:0000313" key="3">
    <source>
        <dbReference type="Proteomes" id="UP001331761"/>
    </source>
</evidence>
<dbReference type="EMBL" id="WIXE01007595">
    <property type="protein sequence ID" value="KAK5980297.1"/>
    <property type="molecule type" value="Genomic_DNA"/>
</dbReference>
<comment type="caution">
    <text evidence="2">The sequence shown here is derived from an EMBL/GenBank/DDBJ whole genome shotgun (WGS) entry which is preliminary data.</text>
</comment>
<dbReference type="Proteomes" id="UP001331761">
    <property type="component" value="Unassembled WGS sequence"/>
</dbReference>
<accession>A0AAN8ISV8</accession>
<sequence>QIVGILGSKTVVKLLICADCLGNETLCRDTCLGFYCYKYEVEGPTGKCVKRGCLNNSDPLAKVNECSPPTSEIGRLQEKFIICRPDLCNNSPSHFFFSVVCFILFSLIRIIS</sequence>
<evidence type="ECO:0000313" key="2">
    <source>
        <dbReference type="EMBL" id="KAK5980297.1"/>
    </source>
</evidence>
<feature type="transmembrane region" description="Helical" evidence="1">
    <location>
        <begin position="93"/>
        <end position="111"/>
    </location>
</feature>
<keyword evidence="1" id="KW-0812">Transmembrane</keyword>
<keyword evidence="1" id="KW-1133">Transmembrane helix</keyword>
<keyword evidence="3" id="KW-1185">Reference proteome</keyword>
<keyword evidence="2" id="KW-0675">Receptor</keyword>
<proteinExistence type="predicted"/>
<reference evidence="2 3" key="1">
    <citation type="submission" date="2019-10" db="EMBL/GenBank/DDBJ databases">
        <title>Assembly and Annotation for the nematode Trichostrongylus colubriformis.</title>
        <authorList>
            <person name="Martin J."/>
        </authorList>
    </citation>
    <scope>NUCLEOTIDE SEQUENCE [LARGE SCALE GENOMIC DNA]</scope>
    <source>
        <strain evidence="2">G859</strain>
        <tissue evidence="2">Whole worm</tissue>
    </source>
</reference>
<protein>
    <submittedName>
        <fullName evidence="2">Activin types I and II receptor domain protein</fullName>
    </submittedName>
</protein>
<evidence type="ECO:0000256" key="1">
    <source>
        <dbReference type="SAM" id="Phobius"/>
    </source>
</evidence>
<dbReference type="AlphaFoldDB" id="A0AAN8ISV8"/>
<name>A0AAN8ISV8_TRICO</name>